<dbReference type="EMBL" id="JBHSXS010000012">
    <property type="protein sequence ID" value="MFC6882298.1"/>
    <property type="molecule type" value="Genomic_DNA"/>
</dbReference>
<evidence type="ECO:0000313" key="5">
    <source>
        <dbReference type="EMBL" id="MFC6882298.1"/>
    </source>
</evidence>
<dbReference type="Proteomes" id="UP001596380">
    <property type="component" value="Unassembled WGS sequence"/>
</dbReference>
<dbReference type="PANTHER" id="PTHR33563:SF1">
    <property type="entry name" value="3-DEHYDROQUINATE SYNTHASE"/>
    <property type="match status" value="1"/>
</dbReference>
<name>A0ABW2CME9_9ACTN</name>
<comment type="caution">
    <text evidence="5">The sequence shown here is derived from an EMBL/GenBank/DDBJ whole genome shotgun (WGS) entry which is preliminary data.</text>
</comment>
<feature type="domain" description="3-dehydroquinate synthase N-terminal" evidence="3">
    <location>
        <begin position="1"/>
        <end position="172"/>
    </location>
</feature>
<accession>A0ABW2CME9</accession>
<dbReference type="PANTHER" id="PTHR33563">
    <property type="match status" value="1"/>
</dbReference>
<sequence length="360" mass="38193">MKLAWIDLRGLDEPLAVAEEAAHVGAHGLLSDDPAVLGALPPSVKRVGMAADGGDPAALAEVADVVVVDHRHAPARRDDDSGVFVRVDDHASLDVACDSAGRPGWTLIDFTDPTKIPLEIVLAAADGTQGRTVTLVHDLEEAQIVVGVLERGSDGVLFAPRGVGETTELMSLLQVATPKIDMSPLEVAAITHVGLGDRVCVDTCSHLGPDEGILVGSYAGGMVLVSSETHPLPYMPTRPFRVNAGALHSYTLGPENRTRYLSELGSGSELLAVRTNGETRRVVVGRAKIETRPLLRIEARSASGTAVDLLVQDDWHVRVLGPEAEVRNVTDLKPGDELAGATLTDPRHVGYAVREFLLEK</sequence>
<evidence type="ECO:0000259" key="3">
    <source>
        <dbReference type="Pfam" id="PF01959"/>
    </source>
</evidence>
<keyword evidence="6" id="KW-1185">Reference proteome</keyword>
<dbReference type="Pfam" id="PF01959">
    <property type="entry name" value="DHQS"/>
    <property type="match status" value="1"/>
</dbReference>
<feature type="domain" description="3-dehydroquinate synthase C-terminal" evidence="4">
    <location>
        <begin position="185"/>
        <end position="360"/>
    </location>
</feature>
<evidence type="ECO:0000313" key="6">
    <source>
        <dbReference type="Proteomes" id="UP001596380"/>
    </source>
</evidence>
<keyword evidence="1" id="KW-0028">Amino-acid biosynthesis</keyword>
<protein>
    <submittedName>
        <fullName evidence="5">3-dehydroquinate synthase II family protein</fullName>
    </submittedName>
</protein>
<dbReference type="Pfam" id="PF26558">
    <property type="entry name" value="DHQS_2nd"/>
    <property type="match status" value="1"/>
</dbReference>
<evidence type="ECO:0000259" key="4">
    <source>
        <dbReference type="Pfam" id="PF26558"/>
    </source>
</evidence>
<evidence type="ECO:0000256" key="2">
    <source>
        <dbReference type="ARBA" id="ARBA00023141"/>
    </source>
</evidence>
<dbReference type="RefSeq" id="WP_160822623.1">
    <property type="nucleotide sequence ID" value="NZ_JBHSXE010000001.1"/>
</dbReference>
<dbReference type="NCBIfam" id="NF002625">
    <property type="entry name" value="PRK02290.1-3"/>
    <property type="match status" value="1"/>
</dbReference>
<dbReference type="InterPro" id="IPR030960">
    <property type="entry name" value="DHQS/DOIS_N"/>
</dbReference>
<proteinExistence type="predicted"/>
<evidence type="ECO:0000256" key="1">
    <source>
        <dbReference type="ARBA" id="ARBA00022605"/>
    </source>
</evidence>
<gene>
    <name evidence="5" type="ORF">ACFQKB_21265</name>
</gene>
<reference evidence="6" key="1">
    <citation type="journal article" date="2019" name="Int. J. Syst. Evol. Microbiol.">
        <title>The Global Catalogue of Microorganisms (GCM) 10K type strain sequencing project: providing services to taxonomists for standard genome sequencing and annotation.</title>
        <authorList>
            <consortium name="The Broad Institute Genomics Platform"/>
            <consortium name="The Broad Institute Genome Sequencing Center for Infectious Disease"/>
            <person name="Wu L."/>
            <person name="Ma J."/>
        </authorList>
    </citation>
    <scope>NUCLEOTIDE SEQUENCE [LARGE SCALE GENOMIC DNA]</scope>
    <source>
        <strain evidence="6">JCM 3369</strain>
    </source>
</reference>
<dbReference type="InterPro" id="IPR056179">
    <property type="entry name" value="DHQS_C"/>
</dbReference>
<dbReference type="InterPro" id="IPR002812">
    <property type="entry name" value="DHQS"/>
</dbReference>
<keyword evidence="2" id="KW-0057">Aromatic amino acid biosynthesis</keyword>
<organism evidence="5 6">
    <name type="scientific">Actinomadura yumaensis</name>
    <dbReference type="NCBI Taxonomy" id="111807"/>
    <lineage>
        <taxon>Bacteria</taxon>
        <taxon>Bacillati</taxon>
        <taxon>Actinomycetota</taxon>
        <taxon>Actinomycetes</taxon>
        <taxon>Streptosporangiales</taxon>
        <taxon>Thermomonosporaceae</taxon>
        <taxon>Actinomadura</taxon>
    </lineage>
</organism>